<reference evidence="3" key="3">
    <citation type="submission" date="2018-08" db="UniProtKB">
        <authorList>
            <consortium name="EnsemblPlants"/>
        </authorList>
    </citation>
    <scope>IDENTIFICATION</scope>
    <source>
        <strain evidence="3">cv. Bd21</strain>
    </source>
</reference>
<dbReference type="AlphaFoldDB" id="A0A2K2DN08"/>
<keyword evidence="1" id="KW-0812">Transmembrane</keyword>
<dbReference type="EMBL" id="CM000880">
    <property type="protein sequence ID" value="PNT75668.1"/>
    <property type="molecule type" value="Genomic_DNA"/>
</dbReference>
<sequence>MLCPAITLTAAPETKGLGTHLILVSLKLTLILLLFRILVLLAPDGWSAIIWVSSSFEPPEFVIFAKALKKPKPGLA</sequence>
<keyword evidence="1" id="KW-1133">Transmembrane helix</keyword>
<gene>
    <name evidence="2" type="ORF">BRADI_1g36511v3</name>
</gene>
<keyword evidence="4" id="KW-1185">Reference proteome</keyword>
<dbReference type="Gramene" id="PNT75669">
    <property type="protein sequence ID" value="PNT75669"/>
    <property type="gene ID" value="BRADI_1g36511v3"/>
</dbReference>
<evidence type="ECO:0000256" key="1">
    <source>
        <dbReference type="SAM" id="Phobius"/>
    </source>
</evidence>
<evidence type="ECO:0000313" key="3">
    <source>
        <dbReference type="EnsemblPlants" id="PNT75668"/>
    </source>
</evidence>
<keyword evidence="1" id="KW-0472">Membrane</keyword>
<reference evidence="2" key="2">
    <citation type="submission" date="2017-06" db="EMBL/GenBank/DDBJ databases">
        <title>WGS assembly of Brachypodium distachyon.</title>
        <authorList>
            <consortium name="The International Brachypodium Initiative"/>
            <person name="Lucas S."/>
            <person name="Harmon-Smith M."/>
            <person name="Lail K."/>
            <person name="Tice H."/>
            <person name="Grimwood J."/>
            <person name="Bruce D."/>
            <person name="Barry K."/>
            <person name="Shu S."/>
            <person name="Lindquist E."/>
            <person name="Wang M."/>
            <person name="Pitluck S."/>
            <person name="Vogel J.P."/>
            <person name="Garvin D.F."/>
            <person name="Mockler T.C."/>
            <person name="Schmutz J."/>
            <person name="Rokhsar D."/>
            <person name="Bevan M.W."/>
        </authorList>
    </citation>
    <scope>NUCLEOTIDE SEQUENCE</scope>
    <source>
        <strain evidence="2">Bd21</strain>
    </source>
</reference>
<dbReference type="EnsemblPlants" id="PNT75669">
    <property type="protein sequence ID" value="PNT75669"/>
    <property type="gene ID" value="BRADI_1g36511v3"/>
</dbReference>
<evidence type="ECO:0000313" key="2">
    <source>
        <dbReference type="EMBL" id="PNT75668.1"/>
    </source>
</evidence>
<evidence type="ECO:0000313" key="4">
    <source>
        <dbReference type="Proteomes" id="UP000008810"/>
    </source>
</evidence>
<accession>A0A2K2DN08</accession>
<dbReference type="Gramene" id="PNT75668">
    <property type="protein sequence ID" value="PNT75668"/>
    <property type="gene ID" value="BRADI_1g36511v3"/>
</dbReference>
<dbReference type="EMBL" id="CM000880">
    <property type="protein sequence ID" value="PNT75669.1"/>
    <property type="molecule type" value="Genomic_DNA"/>
</dbReference>
<dbReference type="Proteomes" id="UP000008810">
    <property type="component" value="Chromosome 1"/>
</dbReference>
<feature type="transmembrane region" description="Helical" evidence="1">
    <location>
        <begin position="20"/>
        <end position="41"/>
    </location>
</feature>
<name>A0A2K2DN08_BRADI</name>
<protein>
    <submittedName>
        <fullName evidence="2 3">Uncharacterized protein</fullName>
    </submittedName>
</protein>
<dbReference type="InParanoid" id="A0A2K2DN08"/>
<proteinExistence type="predicted"/>
<reference evidence="2 3" key="1">
    <citation type="journal article" date="2010" name="Nature">
        <title>Genome sequencing and analysis of the model grass Brachypodium distachyon.</title>
        <authorList>
            <consortium name="International Brachypodium Initiative"/>
        </authorList>
    </citation>
    <scope>NUCLEOTIDE SEQUENCE [LARGE SCALE GENOMIC DNA]</scope>
    <source>
        <strain evidence="2 3">Bd21</strain>
    </source>
</reference>
<dbReference type="EnsemblPlants" id="PNT75668">
    <property type="protein sequence ID" value="PNT75668"/>
    <property type="gene ID" value="BRADI_1g36511v3"/>
</dbReference>
<organism evidence="2">
    <name type="scientific">Brachypodium distachyon</name>
    <name type="common">Purple false brome</name>
    <name type="synonym">Trachynia distachya</name>
    <dbReference type="NCBI Taxonomy" id="15368"/>
    <lineage>
        <taxon>Eukaryota</taxon>
        <taxon>Viridiplantae</taxon>
        <taxon>Streptophyta</taxon>
        <taxon>Embryophyta</taxon>
        <taxon>Tracheophyta</taxon>
        <taxon>Spermatophyta</taxon>
        <taxon>Magnoliopsida</taxon>
        <taxon>Liliopsida</taxon>
        <taxon>Poales</taxon>
        <taxon>Poaceae</taxon>
        <taxon>BOP clade</taxon>
        <taxon>Pooideae</taxon>
        <taxon>Stipodae</taxon>
        <taxon>Brachypodieae</taxon>
        <taxon>Brachypodium</taxon>
    </lineage>
</organism>